<dbReference type="PROSITE" id="PS50191">
    <property type="entry name" value="CRAL_TRIO"/>
    <property type="match status" value="1"/>
</dbReference>
<dbReference type="Gene3D" id="1.10.8.20">
    <property type="entry name" value="N-terminal domain of phosphatidylinositol transfer protein sec14p"/>
    <property type="match status" value="1"/>
</dbReference>
<dbReference type="GO" id="GO:1902936">
    <property type="term" value="F:phosphatidylinositol bisphosphate binding"/>
    <property type="evidence" value="ECO:0007669"/>
    <property type="project" value="TreeGrafter"/>
</dbReference>
<evidence type="ECO:0000313" key="2">
    <source>
        <dbReference type="EMBL" id="CAB3267364.1"/>
    </source>
</evidence>
<dbReference type="InterPro" id="IPR036273">
    <property type="entry name" value="CRAL/TRIO_N_dom_sf"/>
</dbReference>
<feature type="domain" description="CRAL-TRIO" evidence="1">
    <location>
        <begin position="92"/>
        <end position="254"/>
    </location>
</feature>
<reference evidence="2" key="1">
    <citation type="submission" date="2020-04" db="EMBL/GenBank/DDBJ databases">
        <authorList>
            <person name="Neveu A P."/>
        </authorList>
    </citation>
    <scope>NUCLEOTIDE SEQUENCE</scope>
    <source>
        <tissue evidence="2">Whole embryo</tissue>
    </source>
</reference>
<dbReference type="AlphaFoldDB" id="A0A6F9DV95"/>
<dbReference type="Pfam" id="PF00650">
    <property type="entry name" value="CRAL_TRIO"/>
    <property type="match status" value="1"/>
</dbReference>
<dbReference type="PANTHER" id="PTHR10174:SF225">
    <property type="entry name" value="ALPHA-TOCOPHEROL TRANSFER PROTEIN"/>
    <property type="match status" value="1"/>
</dbReference>
<accession>A0A6F9DV95</accession>
<dbReference type="SMART" id="SM01100">
    <property type="entry name" value="CRAL_TRIO_N"/>
    <property type="match status" value="1"/>
</dbReference>
<dbReference type="GO" id="GO:0016020">
    <property type="term" value="C:membrane"/>
    <property type="evidence" value="ECO:0007669"/>
    <property type="project" value="TreeGrafter"/>
</dbReference>
<dbReference type="InterPro" id="IPR001251">
    <property type="entry name" value="CRAL-TRIO_dom"/>
</dbReference>
<dbReference type="Gene3D" id="3.40.525.10">
    <property type="entry name" value="CRAL-TRIO lipid binding domain"/>
    <property type="match status" value="1"/>
</dbReference>
<evidence type="ECO:0000259" key="1">
    <source>
        <dbReference type="PROSITE" id="PS50191"/>
    </source>
</evidence>
<dbReference type="EMBL" id="LR791502">
    <property type="protein sequence ID" value="CAB3267364.1"/>
    <property type="molecule type" value="mRNA"/>
</dbReference>
<name>A0A6F9DV95_9ASCI</name>
<sequence length="269" mass="30474">MKCTLSAPLLAKAMEELNEPEDNTERLAAIDKLRESFSKNQKGYQLHCSDDAFILRFLWARKFDHDRALAMLLNYHKQRNSWSEVFEKVNNPTLLTPLLDAGCVFGMPSGGKDGTSLFMGRPGKQKDMIFTDFVAGLFLTVEKMLENEEMQIHGLTVIEDLSYMDLDLAKQMGPASAKRFLNLLQDCLPVRVKCVSLVNEPTVFDVLFKIVQPFMKEKTRKRLRVIGNSYEKLHEVVDPAKLPAAYNGTGPEVDTEGWKRTLLGRGTNI</sequence>
<dbReference type="SUPFAM" id="SSF52087">
    <property type="entry name" value="CRAL/TRIO domain"/>
    <property type="match status" value="1"/>
</dbReference>
<dbReference type="SMART" id="SM00516">
    <property type="entry name" value="SEC14"/>
    <property type="match status" value="1"/>
</dbReference>
<protein>
    <submittedName>
        <fullName evidence="2">Alpha-tocopherol transfer protein-like</fullName>
    </submittedName>
</protein>
<dbReference type="CDD" id="cd00170">
    <property type="entry name" value="SEC14"/>
    <property type="match status" value="1"/>
</dbReference>
<dbReference type="InterPro" id="IPR036865">
    <property type="entry name" value="CRAL-TRIO_dom_sf"/>
</dbReference>
<dbReference type="SUPFAM" id="SSF46938">
    <property type="entry name" value="CRAL/TRIO N-terminal domain"/>
    <property type="match status" value="1"/>
</dbReference>
<dbReference type="InterPro" id="IPR011074">
    <property type="entry name" value="CRAL/TRIO_N_dom"/>
</dbReference>
<dbReference type="PANTHER" id="PTHR10174">
    <property type="entry name" value="ALPHA-TOCOPHEROL TRANSFER PROTEIN-RELATED"/>
    <property type="match status" value="1"/>
</dbReference>
<proteinExistence type="evidence at transcript level"/>
<dbReference type="Gene3D" id="1.20.5.1200">
    <property type="entry name" value="Alpha-tocopherol transfer"/>
    <property type="match status" value="1"/>
</dbReference>
<organism evidence="2">
    <name type="scientific">Phallusia mammillata</name>
    <dbReference type="NCBI Taxonomy" id="59560"/>
    <lineage>
        <taxon>Eukaryota</taxon>
        <taxon>Metazoa</taxon>
        <taxon>Chordata</taxon>
        <taxon>Tunicata</taxon>
        <taxon>Ascidiacea</taxon>
        <taxon>Phlebobranchia</taxon>
        <taxon>Ascidiidae</taxon>
        <taxon>Phallusia</taxon>
    </lineage>
</organism>
<dbReference type="Pfam" id="PF03765">
    <property type="entry name" value="CRAL_TRIO_N"/>
    <property type="match status" value="1"/>
</dbReference>
<gene>
    <name evidence="2" type="primary">Ttpa-002</name>
</gene>
<dbReference type="PRINTS" id="PR00180">
    <property type="entry name" value="CRETINALDHBP"/>
</dbReference>